<reference evidence="1 2" key="1">
    <citation type="submission" date="2018-12" db="EMBL/GenBank/DDBJ databases">
        <title>Persistence of Moraxella catarrhalis in Chronic Obstructive Pulmonary Disease and Regulation of the Hag/MID Adhesin.</title>
        <authorList>
            <person name="Murphy T."/>
            <person name="Zhao X."/>
            <person name="Vyas G."/>
            <person name="Aluvathingal J."/>
            <person name="Nadendla S."/>
            <person name="Tallon L."/>
            <person name="Tettelin H."/>
        </authorList>
    </citation>
    <scope>NUCLEOTIDE SEQUENCE [LARGE SCALE GENOMIC DNA]</scope>
    <source>
        <strain evidence="1 2">46P58B1</strain>
    </source>
</reference>
<dbReference type="Gene3D" id="3.30.160.150">
    <property type="entry name" value="Lipoprotein like domain"/>
    <property type="match status" value="1"/>
</dbReference>
<sequence>MQIKSMIQAGAMVLTLLSLTACGFGLRGISETGIQLVPTYSHVNIITENNAVSYALKHKLETQMAQLGVVSDTNAAHQIQVSNLRYREYKLLGVLSEIRLVLTADIIYQMNGQTIRRVVQAERSYQYNEAGVSTKDQQGEIVKVWLQDSLAHRIAEQYYALGSQIHTP</sequence>
<dbReference type="KEGG" id="mcat:MC25239_01260"/>
<dbReference type="EMBL" id="CP034662">
    <property type="protein sequence ID" value="AZQ92636.1"/>
    <property type="molecule type" value="Genomic_DNA"/>
</dbReference>
<dbReference type="OMA" id="FRRYELV"/>
<organism evidence="1 2">
    <name type="scientific">Moraxella catarrhalis</name>
    <name type="common">Branhamella catarrhalis</name>
    <dbReference type="NCBI Taxonomy" id="480"/>
    <lineage>
        <taxon>Bacteria</taxon>
        <taxon>Pseudomonadati</taxon>
        <taxon>Pseudomonadota</taxon>
        <taxon>Gammaproteobacteria</taxon>
        <taxon>Moraxellales</taxon>
        <taxon>Moraxellaceae</taxon>
        <taxon>Moraxella</taxon>
    </lineage>
</organism>
<proteinExistence type="predicted"/>
<name>A0A3A9RJN6_MORCA</name>
<dbReference type="AlphaFoldDB" id="A0A3A9RJN6"/>
<gene>
    <name evidence="1" type="ORF">EJK53_1423</name>
</gene>
<dbReference type="Proteomes" id="UP000280228">
    <property type="component" value="Chromosome"/>
</dbReference>
<dbReference type="RefSeq" id="WP_003657513.1">
    <property type="nucleotide sequence ID" value="NZ_CP007669.1"/>
</dbReference>
<dbReference type="GeneID" id="66585281"/>
<dbReference type="KEGG" id="mcs:DR90_625"/>
<evidence type="ECO:0000313" key="1">
    <source>
        <dbReference type="EMBL" id="AZQ92636.1"/>
    </source>
</evidence>
<evidence type="ECO:0000313" key="2">
    <source>
        <dbReference type="Proteomes" id="UP000280228"/>
    </source>
</evidence>
<accession>A0A3A9RJN6</accession>
<dbReference type="PROSITE" id="PS51257">
    <property type="entry name" value="PROKAR_LIPOPROTEIN"/>
    <property type="match status" value="1"/>
</dbReference>
<protein>
    <submittedName>
        <fullName evidence="1">Lipopolysaccharide-assembly family protein</fullName>
    </submittedName>
</protein>